<keyword evidence="2" id="KW-1185">Reference proteome</keyword>
<dbReference type="Proteomes" id="UP000595140">
    <property type="component" value="Unassembled WGS sequence"/>
</dbReference>
<reference evidence="1 2" key="1">
    <citation type="submission" date="2018-04" db="EMBL/GenBank/DDBJ databases">
        <authorList>
            <person name="Vogel A."/>
        </authorList>
    </citation>
    <scope>NUCLEOTIDE SEQUENCE [LARGE SCALE GENOMIC DNA]</scope>
</reference>
<accession>A0A484M6C8</accession>
<evidence type="ECO:0000313" key="1">
    <source>
        <dbReference type="EMBL" id="VFQ84402.1"/>
    </source>
</evidence>
<proteinExistence type="predicted"/>
<protein>
    <submittedName>
        <fullName evidence="1">Uncharacterized protein</fullName>
    </submittedName>
</protein>
<dbReference type="AlphaFoldDB" id="A0A484M6C8"/>
<gene>
    <name evidence="1" type="ORF">CCAM_LOCUS26178</name>
</gene>
<name>A0A484M6C8_9ASTE</name>
<sequence>MLSFVVKTNNQDVCYGEFLSFIELVPSIISSTNFMEWLEIIRSRLIHNDHFKSYWGSAGMWEIQVQSTKILKIGYLTSSSVAATTYIIGI</sequence>
<dbReference type="EMBL" id="OOIL02002721">
    <property type="protein sequence ID" value="VFQ84402.1"/>
    <property type="molecule type" value="Genomic_DNA"/>
</dbReference>
<evidence type="ECO:0000313" key="2">
    <source>
        <dbReference type="Proteomes" id="UP000595140"/>
    </source>
</evidence>
<organism evidence="1 2">
    <name type="scientific">Cuscuta campestris</name>
    <dbReference type="NCBI Taxonomy" id="132261"/>
    <lineage>
        <taxon>Eukaryota</taxon>
        <taxon>Viridiplantae</taxon>
        <taxon>Streptophyta</taxon>
        <taxon>Embryophyta</taxon>
        <taxon>Tracheophyta</taxon>
        <taxon>Spermatophyta</taxon>
        <taxon>Magnoliopsida</taxon>
        <taxon>eudicotyledons</taxon>
        <taxon>Gunneridae</taxon>
        <taxon>Pentapetalae</taxon>
        <taxon>asterids</taxon>
        <taxon>lamiids</taxon>
        <taxon>Solanales</taxon>
        <taxon>Convolvulaceae</taxon>
        <taxon>Cuscuteae</taxon>
        <taxon>Cuscuta</taxon>
        <taxon>Cuscuta subgen. Grammica</taxon>
        <taxon>Cuscuta sect. Cleistogrammica</taxon>
    </lineage>
</organism>